<dbReference type="PANTHER" id="PTHR47755">
    <property type="entry name" value="CELL DIVISION PROTEIN FTSX"/>
    <property type="match status" value="1"/>
</dbReference>
<proteinExistence type="inferred from homology"/>
<evidence type="ECO:0000259" key="12">
    <source>
        <dbReference type="Pfam" id="PF02687"/>
    </source>
</evidence>
<evidence type="ECO:0000256" key="9">
    <source>
        <dbReference type="ARBA" id="ARBA00023306"/>
    </source>
</evidence>
<organism evidence="14 15">
    <name type="scientific">Plectonema radiosum NIES-515</name>
    <dbReference type="NCBI Taxonomy" id="2986073"/>
    <lineage>
        <taxon>Bacteria</taxon>
        <taxon>Bacillati</taxon>
        <taxon>Cyanobacteriota</taxon>
        <taxon>Cyanophyceae</taxon>
        <taxon>Oscillatoriophycideae</taxon>
        <taxon>Oscillatoriales</taxon>
        <taxon>Microcoleaceae</taxon>
        <taxon>Plectonema</taxon>
    </lineage>
</organism>
<dbReference type="InterPro" id="IPR040690">
    <property type="entry name" value="FtsX_ECD"/>
</dbReference>
<keyword evidence="4 10" id="KW-1003">Cell membrane</keyword>
<keyword evidence="8 10" id="KW-0472">Membrane</keyword>
<dbReference type="Gene3D" id="3.30.70.3040">
    <property type="match status" value="1"/>
</dbReference>
<keyword evidence="7 11" id="KW-1133">Transmembrane helix</keyword>
<name>A0ABT3B4Y5_9CYAN</name>
<evidence type="ECO:0000256" key="7">
    <source>
        <dbReference type="ARBA" id="ARBA00022989"/>
    </source>
</evidence>
<dbReference type="Pfam" id="PF18075">
    <property type="entry name" value="FtsX_ECD"/>
    <property type="match status" value="1"/>
</dbReference>
<dbReference type="EMBL" id="JAOWRF010000335">
    <property type="protein sequence ID" value="MCV3216437.1"/>
    <property type="molecule type" value="Genomic_DNA"/>
</dbReference>
<evidence type="ECO:0000256" key="3">
    <source>
        <dbReference type="ARBA" id="ARBA00021907"/>
    </source>
</evidence>
<feature type="transmembrane region" description="Helical" evidence="11">
    <location>
        <begin position="257"/>
        <end position="280"/>
    </location>
</feature>
<evidence type="ECO:0000313" key="14">
    <source>
        <dbReference type="EMBL" id="MCV3216437.1"/>
    </source>
</evidence>
<dbReference type="RefSeq" id="WP_263748089.1">
    <property type="nucleotide sequence ID" value="NZ_JAOWRF010000335.1"/>
</dbReference>
<keyword evidence="5 10" id="KW-0132">Cell division</keyword>
<comment type="similarity">
    <text evidence="2 10">Belongs to the ABC-4 integral membrane protein family. FtsX subfamily.</text>
</comment>
<feature type="domain" description="ABC3 transporter permease C-terminal" evidence="12">
    <location>
        <begin position="217"/>
        <end position="339"/>
    </location>
</feature>
<evidence type="ECO:0000313" key="15">
    <source>
        <dbReference type="Proteomes" id="UP001526143"/>
    </source>
</evidence>
<keyword evidence="15" id="KW-1185">Reference proteome</keyword>
<protein>
    <recommendedName>
        <fullName evidence="3 10">Cell division protein FtsX</fullName>
    </recommendedName>
</protein>
<feature type="transmembrane region" description="Helical" evidence="11">
    <location>
        <begin position="313"/>
        <end position="335"/>
    </location>
</feature>
<gene>
    <name evidence="14" type="ORF">OGM63_23475</name>
</gene>
<comment type="subcellular location">
    <subcellularLocation>
        <location evidence="1">Cell membrane</location>
        <topology evidence="1">Multi-pass membrane protein</topology>
    </subcellularLocation>
</comment>
<evidence type="ECO:0000256" key="10">
    <source>
        <dbReference type="PIRNR" id="PIRNR003097"/>
    </source>
</evidence>
<feature type="domain" description="FtsX extracellular" evidence="13">
    <location>
        <begin position="103"/>
        <end position="193"/>
    </location>
</feature>
<evidence type="ECO:0000259" key="13">
    <source>
        <dbReference type="Pfam" id="PF18075"/>
    </source>
</evidence>
<dbReference type="PANTHER" id="PTHR47755:SF1">
    <property type="entry name" value="CELL DIVISION PROTEIN FTSX"/>
    <property type="match status" value="1"/>
</dbReference>
<evidence type="ECO:0000256" key="4">
    <source>
        <dbReference type="ARBA" id="ARBA00022475"/>
    </source>
</evidence>
<evidence type="ECO:0000256" key="6">
    <source>
        <dbReference type="ARBA" id="ARBA00022692"/>
    </source>
</evidence>
<dbReference type="InterPro" id="IPR004513">
    <property type="entry name" value="FtsX"/>
</dbReference>
<dbReference type="Proteomes" id="UP001526143">
    <property type="component" value="Unassembled WGS sequence"/>
</dbReference>
<sequence length="340" mass="37636">MVIGSKYRECLFSALSVLTTLATFILNMPKCGRETNTSVFSVFKFFTKLDYLLKETFLGLLRGGWMNWAAISTVTVLLFLFGLSLQSSWQLEKLLNQFGSQLELSVYLDAGATVEAIAPIVEKLPQVAAVQTITKEQAWNKLVKELRISDIEGATQQLGDNPLVDEIKVKARNSQVVPTLATQLAKIPQVNAVQYVDEAVQRMAQLHQSLNWITLTITIILTSTAIAVTSTTIRLIVLARRREIEIMQLVGATSTWIYLPFILQGIAFGLVGGAIAWSFISLIQQFLTNSLNLQPELIQFLTNGLQLTNTQTLLLPLILLSFGATVGLLGSLFAVRRFAR</sequence>
<dbReference type="InterPro" id="IPR003838">
    <property type="entry name" value="ABC3_permease_C"/>
</dbReference>
<evidence type="ECO:0000256" key="5">
    <source>
        <dbReference type="ARBA" id="ARBA00022618"/>
    </source>
</evidence>
<keyword evidence="6 11" id="KW-0812">Transmembrane</keyword>
<feature type="transmembrane region" description="Helical" evidence="11">
    <location>
        <begin position="65"/>
        <end position="85"/>
    </location>
</feature>
<accession>A0ABT3B4Y5</accession>
<dbReference type="PIRSF" id="PIRSF003097">
    <property type="entry name" value="FtsX"/>
    <property type="match status" value="1"/>
</dbReference>
<dbReference type="Pfam" id="PF02687">
    <property type="entry name" value="FtsX"/>
    <property type="match status" value="1"/>
</dbReference>
<reference evidence="14 15" key="1">
    <citation type="submission" date="2022-10" db="EMBL/GenBank/DDBJ databases">
        <title>Identification of biosynthetic pathway for the production of the potent trypsin inhibitor radiosumin.</title>
        <authorList>
            <person name="Fewer D.P."/>
            <person name="Delbaje E."/>
            <person name="Ouyang X."/>
            <person name="Agostino P.D."/>
            <person name="Wahlsten M."/>
            <person name="Jokela J."/>
            <person name="Permi P."/>
            <person name="Haapaniemi E."/>
            <person name="Koistinen H."/>
        </authorList>
    </citation>
    <scope>NUCLEOTIDE SEQUENCE [LARGE SCALE GENOMIC DNA]</scope>
    <source>
        <strain evidence="14 15">NIES-515</strain>
    </source>
</reference>
<evidence type="ECO:0000256" key="1">
    <source>
        <dbReference type="ARBA" id="ARBA00004651"/>
    </source>
</evidence>
<comment type="caution">
    <text evidence="14">The sequence shown here is derived from an EMBL/GenBank/DDBJ whole genome shotgun (WGS) entry which is preliminary data.</text>
</comment>
<feature type="transmembrane region" description="Helical" evidence="11">
    <location>
        <begin position="212"/>
        <end position="237"/>
    </location>
</feature>
<evidence type="ECO:0000256" key="11">
    <source>
        <dbReference type="SAM" id="Phobius"/>
    </source>
</evidence>
<keyword evidence="9 10" id="KW-0131">Cell cycle</keyword>
<evidence type="ECO:0000256" key="8">
    <source>
        <dbReference type="ARBA" id="ARBA00023136"/>
    </source>
</evidence>
<evidence type="ECO:0000256" key="2">
    <source>
        <dbReference type="ARBA" id="ARBA00007379"/>
    </source>
</evidence>